<feature type="compositionally biased region" description="Basic residues" evidence="1">
    <location>
        <begin position="76"/>
        <end position="85"/>
    </location>
</feature>
<evidence type="ECO:0000313" key="3">
    <source>
        <dbReference type="Proteomes" id="UP000225277"/>
    </source>
</evidence>
<evidence type="ECO:0000313" key="2">
    <source>
        <dbReference type="EMBL" id="CZT16313.1"/>
    </source>
</evidence>
<reference evidence="2 3" key="1">
    <citation type="submission" date="2016-03" db="EMBL/GenBank/DDBJ databases">
        <authorList>
            <person name="Ploux O."/>
        </authorList>
    </citation>
    <scope>NUCLEOTIDE SEQUENCE [LARGE SCALE GENOMIC DNA]</scope>
    <source>
        <strain evidence="2 3">URUG2</strain>
    </source>
</reference>
<accession>A0A2D3V7H9</accession>
<feature type="region of interest" description="Disordered" evidence="1">
    <location>
        <begin position="238"/>
        <end position="317"/>
    </location>
</feature>
<gene>
    <name evidence="2" type="ORF">RCC_02155</name>
</gene>
<sequence length="317" mass="33845">MSPSTKPCGDGVDGKGRKWDGLVRDPKTGKPLYWAMNGPESDNKAPPVDDDDDDDDKNGKEKKHYRGAVKIDPALKKNKQKRKRATSSSRDQASEQSRKLQRAKSDGSQRAKSDGIQRVKSDGSLDGKTVGAAANELRVAQGMKPRGRPKKSKSELEMEVTISPDPDAAMEDSGNQEVAGEMGSADQPEGPSYFDGPRSALPLADNFGEESSQPSHASQAPLSWADTIVVRPSQPSRIGWAPLASAGNYGEGPSQPPRARQKGEPTVGGQRNLEREQKGKPKRGRPLGVKNKPRMPKPPPDGGKDDPGNGEGAGGIT</sequence>
<dbReference type="AlphaFoldDB" id="A0A2D3V7H9"/>
<keyword evidence="3" id="KW-1185">Reference proteome</keyword>
<feature type="compositionally biased region" description="Basic and acidic residues" evidence="1">
    <location>
        <begin position="12"/>
        <end position="28"/>
    </location>
</feature>
<dbReference type="GeneID" id="35597377"/>
<dbReference type="Proteomes" id="UP000225277">
    <property type="component" value="Unassembled WGS sequence"/>
</dbReference>
<feature type="compositionally biased region" description="Polar residues" evidence="1">
    <location>
        <begin position="209"/>
        <end position="221"/>
    </location>
</feature>
<proteinExistence type="predicted"/>
<evidence type="ECO:0000256" key="1">
    <source>
        <dbReference type="SAM" id="MobiDB-lite"/>
    </source>
</evidence>
<feature type="region of interest" description="Disordered" evidence="1">
    <location>
        <begin position="1"/>
        <end position="222"/>
    </location>
</feature>
<name>A0A2D3V7H9_9PEZI</name>
<feature type="compositionally biased region" description="Basic and acidic residues" evidence="1">
    <location>
        <begin position="92"/>
        <end position="125"/>
    </location>
</feature>
<dbReference type="RefSeq" id="XP_023623206.1">
    <property type="nucleotide sequence ID" value="XM_023767438.1"/>
</dbReference>
<feature type="compositionally biased region" description="Basic residues" evidence="1">
    <location>
        <begin position="280"/>
        <end position="295"/>
    </location>
</feature>
<dbReference type="EMBL" id="FJUY01000002">
    <property type="protein sequence ID" value="CZT16313.1"/>
    <property type="molecule type" value="Genomic_DNA"/>
</dbReference>
<protein>
    <submittedName>
        <fullName evidence="2">Uncharacterized protein</fullName>
    </submittedName>
</protein>
<organism evidence="2 3">
    <name type="scientific">Ramularia collo-cygni</name>
    <dbReference type="NCBI Taxonomy" id="112498"/>
    <lineage>
        <taxon>Eukaryota</taxon>
        <taxon>Fungi</taxon>
        <taxon>Dikarya</taxon>
        <taxon>Ascomycota</taxon>
        <taxon>Pezizomycotina</taxon>
        <taxon>Dothideomycetes</taxon>
        <taxon>Dothideomycetidae</taxon>
        <taxon>Mycosphaerellales</taxon>
        <taxon>Mycosphaerellaceae</taxon>
        <taxon>Ramularia</taxon>
    </lineage>
</organism>